<feature type="domain" description="Non-haem dioxygenase N-terminal" evidence="1">
    <location>
        <begin position="21"/>
        <end position="147"/>
    </location>
</feature>
<dbReference type="Pfam" id="PF14226">
    <property type="entry name" value="DIOX_N"/>
    <property type="match status" value="1"/>
</dbReference>
<dbReference type="GeneID" id="9688555"/>
<gene>
    <name evidence="2" type="ORF">MICPUCDRAFT_52821</name>
</gene>
<dbReference type="InterPro" id="IPR027443">
    <property type="entry name" value="IPNS-like_sf"/>
</dbReference>
<dbReference type="Gene3D" id="2.60.120.330">
    <property type="entry name" value="B-lactam Antibiotic, Isopenicillin N Synthase, Chain"/>
    <property type="match status" value="1"/>
</dbReference>
<dbReference type="KEGG" id="mpp:MICPUCDRAFT_52821"/>
<dbReference type="Proteomes" id="UP000001876">
    <property type="component" value="Unassembled WGS sequence"/>
</dbReference>
<dbReference type="InterPro" id="IPR026992">
    <property type="entry name" value="DIOX_N"/>
</dbReference>
<protein>
    <submittedName>
        <fullName evidence="2">Predicted protein</fullName>
    </submittedName>
</protein>
<reference evidence="2 3" key="1">
    <citation type="journal article" date="2009" name="Science">
        <title>Green evolution and dynamic adaptations revealed by genomes of the marine picoeukaryotes Micromonas.</title>
        <authorList>
            <person name="Worden A.Z."/>
            <person name="Lee J.H."/>
            <person name="Mock T."/>
            <person name="Rouze P."/>
            <person name="Simmons M.P."/>
            <person name="Aerts A.L."/>
            <person name="Allen A.E."/>
            <person name="Cuvelier M.L."/>
            <person name="Derelle E."/>
            <person name="Everett M.V."/>
            <person name="Foulon E."/>
            <person name="Grimwood J."/>
            <person name="Gundlach H."/>
            <person name="Henrissat B."/>
            <person name="Napoli C."/>
            <person name="McDonald S.M."/>
            <person name="Parker M.S."/>
            <person name="Rombauts S."/>
            <person name="Salamov A."/>
            <person name="Von Dassow P."/>
            <person name="Badger J.H."/>
            <person name="Coutinho P.M."/>
            <person name="Demir E."/>
            <person name="Dubchak I."/>
            <person name="Gentemann C."/>
            <person name="Eikrem W."/>
            <person name="Gready J.E."/>
            <person name="John U."/>
            <person name="Lanier W."/>
            <person name="Lindquist E.A."/>
            <person name="Lucas S."/>
            <person name="Mayer K.F."/>
            <person name="Moreau H."/>
            <person name="Not F."/>
            <person name="Otillar R."/>
            <person name="Panaud O."/>
            <person name="Pangilinan J."/>
            <person name="Paulsen I."/>
            <person name="Piegu B."/>
            <person name="Poliakov A."/>
            <person name="Robbens S."/>
            <person name="Schmutz J."/>
            <person name="Toulza E."/>
            <person name="Wyss T."/>
            <person name="Zelensky A."/>
            <person name="Zhou K."/>
            <person name="Armbrust E.V."/>
            <person name="Bhattacharya D."/>
            <person name="Goodenough U.W."/>
            <person name="Van de Peer Y."/>
            <person name="Grigoriev I.V."/>
        </authorList>
    </citation>
    <scope>NUCLEOTIDE SEQUENCE [LARGE SCALE GENOMIC DNA]</scope>
    <source>
        <strain evidence="2 3">CCMP1545</strain>
    </source>
</reference>
<evidence type="ECO:0000313" key="2">
    <source>
        <dbReference type="EMBL" id="EEH53054.1"/>
    </source>
</evidence>
<sequence length="174" mass="18827">MGSRHRTRGATKASCASVPAPTISLERLRANDRGALRALRDALVVAPGFFNLDASNALPPALVRECYEVARAFFALPLDAKAAYVHTQYDRETGGCAAYVPLLEEYAYQPNTAAMVESFDACRDLPLSHPALHDDDDAVGVGPVDWPAEAPGMKVRSISHWFPYDRIGVVNAVS</sequence>
<dbReference type="SUPFAM" id="SSF51197">
    <property type="entry name" value="Clavaminate synthase-like"/>
    <property type="match status" value="1"/>
</dbReference>
<dbReference type="EMBL" id="GG663747">
    <property type="protein sequence ID" value="EEH53054.1"/>
    <property type="molecule type" value="Genomic_DNA"/>
</dbReference>
<dbReference type="AlphaFoldDB" id="C1N569"/>
<proteinExistence type="predicted"/>
<keyword evidence="3" id="KW-1185">Reference proteome</keyword>
<name>C1N569_MICPC</name>
<dbReference type="RefSeq" id="XP_003063115.1">
    <property type="nucleotide sequence ID" value="XM_003063069.1"/>
</dbReference>
<dbReference type="STRING" id="564608.C1N569"/>
<evidence type="ECO:0000259" key="1">
    <source>
        <dbReference type="Pfam" id="PF14226"/>
    </source>
</evidence>
<evidence type="ECO:0000313" key="3">
    <source>
        <dbReference type="Proteomes" id="UP000001876"/>
    </source>
</evidence>
<dbReference type="OrthoDB" id="534076at2759"/>
<organism evidence="3">
    <name type="scientific">Micromonas pusilla (strain CCMP1545)</name>
    <name type="common">Picoplanktonic green alga</name>
    <dbReference type="NCBI Taxonomy" id="564608"/>
    <lineage>
        <taxon>Eukaryota</taxon>
        <taxon>Viridiplantae</taxon>
        <taxon>Chlorophyta</taxon>
        <taxon>Mamiellophyceae</taxon>
        <taxon>Mamiellales</taxon>
        <taxon>Mamiellaceae</taxon>
        <taxon>Micromonas</taxon>
    </lineage>
</organism>
<accession>C1N569</accession>